<dbReference type="GO" id="GO:0005886">
    <property type="term" value="C:plasma membrane"/>
    <property type="evidence" value="ECO:0007669"/>
    <property type="project" value="TreeGrafter"/>
</dbReference>
<dbReference type="Proteomes" id="UP000191135">
    <property type="component" value="Chromosome"/>
</dbReference>
<dbReference type="EMBL" id="CP020330">
    <property type="protein sequence ID" value="AQZ50615.1"/>
    <property type="molecule type" value="Genomic_DNA"/>
</dbReference>
<dbReference type="RefSeq" id="WP_079920709.1">
    <property type="nucleotide sequence ID" value="NZ_AQWH01000011.1"/>
</dbReference>
<keyword evidence="3" id="KW-1185">Reference proteome</keyword>
<gene>
    <name evidence="2" type="ORF">Mame_01246</name>
</gene>
<keyword evidence="1" id="KW-1133">Transmembrane helix</keyword>
<evidence type="ECO:0000313" key="2">
    <source>
        <dbReference type="EMBL" id="AQZ50615.1"/>
    </source>
</evidence>
<evidence type="ECO:0000313" key="3">
    <source>
        <dbReference type="Proteomes" id="UP000191135"/>
    </source>
</evidence>
<dbReference type="KEGG" id="mmed:Mame_01246"/>
<accession>A0A1U9YYU1</accession>
<dbReference type="STRING" id="1122214.Mame_01246"/>
<evidence type="ECO:0000256" key="1">
    <source>
        <dbReference type="SAM" id="Phobius"/>
    </source>
</evidence>
<feature type="transmembrane region" description="Helical" evidence="1">
    <location>
        <begin position="22"/>
        <end position="41"/>
    </location>
</feature>
<protein>
    <submittedName>
        <fullName evidence="2">Uncharacterized protein</fullName>
    </submittedName>
</protein>
<organism evidence="2 3">
    <name type="scientific">Martelella mediterranea DSM 17316</name>
    <dbReference type="NCBI Taxonomy" id="1122214"/>
    <lineage>
        <taxon>Bacteria</taxon>
        <taxon>Pseudomonadati</taxon>
        <taxon>Pseudomonadota</taxon>
        <taxon>Alphaproteobacteria</taxon>
        <taxon>Hyphomicrobiales</taxon>
        <taxon>Aurantimonadaceae</taxon>
        <taxon>Martelella</taxon>
    </lineage>
</organism>
<proteinExistence type="predicted"/>
<sequence>MRIPSPTALFSERPRRLVRRRWVRYALAGGILLAVAAYHLVPTIVSPASMGDALERELSDWLGAQATVAGTPEISYWPRPKITAHGAAIARPSGGGLLVYGNAAELTADFGIFGALSGSPAFSDLTFDKAVIVLEDAGVPGAAPANRLAMAVAAIQDGEADGIDGKGPGELRLIDSTIAIAGKGDGDGDGDPRIVKAVTGELDWEELDGAARFTGSAEIGGEPTEIALRTAKPVTMFAGGSSTVDLTLSNALASVSYQGTASGRRPYFLNGSFSLSTADLQNLMTRLGVETRLLSTVGKASLKGQVARSGASLRFSPVELAIGDSKASGALDIVMKTPDEPARISATMAFTDIALFDAQSSLPSWIDTMADGSDDGSSEPLSDLDLRVSAGTVRLADITLSDVAASIIRTSEQTSFDIADSRLDNGSLFAHVAVQNAGTAKVRLNAENVRSSPLFRQLGISVPLESDALTLELVYQANLPLERNAKDGLSGNFRFAAGSGQLTWLDLNAILATAENSNAFAFSPLKQAPYAFQSIKGRGSLDGTILTLDGVTIEGENRQVTIEGQVDTATGQLEAKLTATPKSGNAPGIALDISGNALAAFARVTEIPAGTASD</sequence>
<dbReference type="GO" id="GO:0090313">
    <property type="term" value="P:regulation of protein targeting to membrane"/>
    <property type="evidence" value="ECO:0007669"/>
    <property type="project" value="TreeGrafter"/>
</dbReference>
<keyword evidence="1" id="KW-0472">Membrane</keyword>
<dbReference type="AlphaFoldDB" id="A0A1U9YYU1"/>
<dbReference type="InterPro" id="IPR052894">
    <property type="entry name" value="AsmA-related"/>
</dbReference>
<dbReference type="PANTHER" id="PTHR30441:SF4">
    <property type="entry name" value="PROTEIN ASMA"/>
    <property type="match status" value="1"/>
</dbReference>
<dbReference type="PANTHER" id="PTHR30441">
    <property type="entry name" value="DUF748 DOMAIN-CONTAINING PROTEIN"/>
    <property type="match status" value="1"/>
</dbReference>
<name>A0A1U9YYU1_9HYPH</name>
<reference evidence="2 3" key="1">
    <citation type="submission" date="2017-03" db="EMBL/GenBank/DDBJ databases">
        <title>Foreign affairs: Plasmid Transfer between Roseobacters and Rhizobia.</title>
        <authorList>
            <person name="Bartling P."/>
            <person name="Bunk B."/>
            <person name="Overmann J."/>
            <person name="Brinkmann H."/>
            <person name="Petersen J."/>
        </authorList>
    </citation>
    <scope>NUCLEOTIDE SEQUENCE [LARGE SCALE GENOMIC DNA]</scope>
    <source>
        <strain evidence="2 3">MACL11</strain>
    </source>
</reference>
<keyword evidence="1" id="KW-0812">Transmembrane</keyword>
<dbReference type="eggNOG" id="COG2982">
    <property type="taxonomic scope" value="Bacteria"/>
</dbReference>